<evidence type="ECO:0000313" key="2">
    <source>
        <dbReference type="EMBL" id="TXS96547.1"/>
    </source>
</evidence>
<sequence>MGQFIRLSAAAVAAAIAGPAFAEGSRFPIWGDEAEARGYILPKPYGLSLSYMDLSNPIQVKSIALDGHPVLEALEINAPDADFDGYNVTLRGDLWVFPFLNVYGIAGYTSGDSVATIESVSCDASSIPGTGNPVQDLINRQACSQVDQLGELVQGQPFALELKGGSYGAGFTLAGGIGNWFALVDTNFTYTDLTIIDGNIQTLVSAPRAGYRWPYEDGSELRLFAGAMYQKVDQTLRGDLADLSLPGNAGDLVAAIAPDGKFKVEQSGTSRWNTVVGGQYSLNRNWEILVEAGFGARRSTFVSLSRRF</sequence>
<organism evidence="2 3">
    <name type="scientific">Parahaliea maris</name>
    <dbReference type="NCBI Taxonomy" id="2716870"/>
    <lineage>
        <taxon>Bacteria</taxon>
        <taxon>Pseudomonadati</taxon>
        <taxon>Pseudomonadota</taxon>
        <taxon>Gammaproteobacteria</taxon>
        <taxon>Cellvibrionales</taxon>
        <taxon>Halieaceae</taxon>
        <taxon>Parahaliea</taxon>
    </lineage>
</organism>
<protein>
    <recommendedName>
        <fullName evidence="4">TonB-dependent receptor</fullName>
    </recommendedName>
</protein>
<feature type="signal peptide" evidence="1">
    <location>
        <begin position="1"/>
        <end position="22"/>
    </location>
</feature>
<feature type="chain" id="PRO_5022680583" description="TonB-dependent receptor" evidence="1">
    <location>
        <begin position="23"/>
        <end position="308"/>
    </location>
</feature>
<evidence type="ECO:0000256" key="1">
    <source>
        <dbReference type="SAM" id="SignalP"/>
    </source>
</evidence>
<gene>
    <name evidence="2" type="ORF">FV139_03455</name>
</gene>
<evidence type="ECO:0008006" key="4">
    <source>
        <dbReference type="Google" id="ProtNLM"/>
    </source>
</evidence>
<name>A0A5C9AAC3_9GAMM</name>
<accession>A0A5C9AAC3</accession>
<keyword evidence="3" id="KW-1185">Reference proteome</keyword>
<dbReference type="Proteomes" id="UP000321039">
    <property type="component" value="Unassembled WGS sequence"/>
</dbReference>
<proteinExistence type="predicted"/>
<reference evidence="2 3" key="1">
    <citation type="submission" date="2019-08" db="EMBL/GenBank/DDBJ databases">
        <title>Parahaliea maris sp. nov., isolated from the surface seawater.</title>
        <authorList>
            <person name="Liu Y."/>
        </authorList>
    </citation>
    <scope>NUCLEOTIDE SEQUENCE [LARGE SCALE GENOMIC DNA]</scope>
    <source>
        <strain evidence="2 3">HSLHS9</strain>
    </source>
</reference>
<evidence type="ECO:0000313" key="3">
    <source>
        <dbReference type="Proteomes" id="UP000321039"/>
    </source>
</evidence>
<dbReference type="AlphaFoldDB" id="A0A5C9AAC3"/>
<dbReference type="EMBL" id="VRZA01000001">
    <property type="protein sequence ID" value="TXS96547.1"/>
    <property type="molecule type" value="Genomic_DNA"/>
</dbReference>
<keyword evidence="1" id="KW-0732">Signal</keyword>
<dbReference type="RefSeq" id="WP_148066819.1">
    <property type="nucleotide sequence ID" value="NZ_VRZA01000001.1"/>
</dbReference>
<comment type="caution">
    <text evidence="2">The sequence shown here is derived from an EMBL/GenBank/DDBJ whole genome shotgun (WGS) entry which is preliminary data.</text>
</comment>